<proteinExistence type="predicted"/>
<organism evidence="1 2">
    <name type="scientific">Massilia agrisoli</name>
    <dbReference type="NCBI Taxonomy" id="2892444"/>
    <lineage>
        <taxon>Bacteria</taxon>
        <taxon>Pseudomonadati</taxon>
        <taxon>Pseudomonadota</taxon>
        <taxon>Betaproteobacteria</taxon>
        <taxon>Burkholderiales</taxon>
        <taxon>Oxalobacteraceae</taxon>
        <taxon>Telluria group</taxon>
        <taxon>Massilia</taxon>
    </lineage>
</organism>
<gene>
    <name evidence="1" type="ORF">LMJ30_04380</name>
</gene>
<dbReference type="RefSeq" id="WP_229431129.1">
    <property type="nucleotide sequence ID" value="NZ_JAJHPV010000008.1"/>
</dbReference>
<sequence>MTSEDEQSKLAAKLMEPVARIVSRHAAQLAPMLNNGAAATQSALNNDEAVRTVATYCYALLPGLVRIAVKEPAFISFVLANRVKLLGKLAAGETAAAQ</sequence>
<accession>A0ABS8IQT3</accession>
<comment type="caution">
    <text evidence="1">The sequence shown here is derived from an EMBL/GenBank/DDBJ whole genome shotgun (WGS) entry which is preliminary data.</text>
</comment>
<dbReference type="Proteomes" id="UP001198701">
    <property type="component" value="Unassembled WGS sequence"/>
</dbReference>
<keyword evidence="2" id="KW-1185">Reference proteome</keyword>
<evidence type="ECO:0000313" key="2">
    <source>
        <dbReference type="Proteomes" id="UP001198701"/>
    </source>
</evidence>
<name>A0ABS8IQT3_9BURK</name>
<protein>
    <submittedName>
        <fullName evidence="1">Uncharacterized protein</fullName>
    </submittedName>
</protein>
<reference evidence="1 2" key="1">
    <citation type="submission" date="2021-11" db="EMBL/GenBank/DDBJ databases">
        <authorList>
            <person name="Huq M.A."/>
        </authorList>
    </citation>
    <scope>NUCLEOTIDE SEQUENCE [LARGE SCALE GENOMIC DNA]</scope>
    <source>
        <strain evidence="1 2">MAHUQ-52</strain>
    </source>
</reference>
<dbReference type="EMBL" id="JAJHPV010000008">
    <property type="protein sequence ID" value="MCC6070197.1"/>
    <property type="molecule type" value="Genomic_DNA"/>
</dbReference>
<evidence type="ECO:0000313" key="1">
    <source>
        <dbReference type="EMBL" id="MCC6070197.1"/>
    </source>
</evidence>